<feature type="signal peptide" evidence="1">
    <location>
        <begin position="1"/>
        <end position="20"/>
    </location>
</feature>
<evidence type="ECO:0000313" key="2">
    <source>
        <dbReference type="EMBL" id="TFL07902.1"/>
    </source>
</evidence>
<reference evidence="2 3" key="1">
    <citation type="journal article" date="2019" name="Nat. Ecol. Evol.">
        <title>Megaphylogeny resolves global patterns of mushroom evolution.</title>
        <authorList>
            <person name="Varga T."/>
            <person name="Krizsan K."/>
            <person name="Foldi C."/>
            <person name="Dima B."/>
            <person name="Sanchez-Garcia M."/>
            <person name="Sanchez-Ramirez S."/>
            <person name="Szollosi G.J."/>
            <person name="Szarkandi J.G."/>
            <person name="Papp V."/>
            <person name="Albert L."/>
            <person name="Andreopoulos W."/>
            <person name="Angelini C."/>
            <person name="Antonin V."/>
            <person name="Barry K.W."/>
            <person name="Bougher N.L."/>
            <person name="Buchanan P."/>
            <person name="Buyck B."/>
            <person name="Bense V."/>
            <person name="Catcheside P."/>
            <person name="Chovatia M."/>
            <person name="Cooper J."/>
            <person name="Damon W."/>
            <person name="Desjardin D."/>
            <person name="Finy P."/>
            <person name="Geml J."/>
            <person name="Haridas S."/>
            <person name="Hughes K."/>
            <person name="Justo A."/>
            <person name="Karasinski D."/>
            <person name="Kautmanova I."/>
            <person name="Kiss B."/>
            <person name="Kocsube S."/>
            <person name="Kotiranta H."/>
            <person name="LaButti K.M."/>
            <person name="Lechner B.E."/>
            <person name="Liimatainen K."/>
            <person name="Lipzen A."/>
            <person name="Lukacs Z."/>
            <person name="Mihaltcheva S."/>
            <person name="Morgado L.N."/>
            <person name="Niskanen T."/>
            <person name="Noordeloos M.E."/>
            <person name="Ohm R.A."/>
            <person name="Ortiz-Santana B."/>
            <person name="Ovrebo C."/>
            <person name="Racz N."/>
            <person name="Riley R."/>
            <person name="Savchenko A."/>
            <person name="Shiryaev A."/>
            <person name="Soop K."/>
            <person name="Spirin V."/>
            <person name="Szebenyi C."/>
            <person name="Tomsovsky M."/>
            <person name="Tulloss R.E."/>
            <person name="Uehling J."/>
            <person name="Grigoriev I.V."/>
            <person name="Vagvolgyi C."/>
            <person name="Papp T."/>
            <person name="Martin F.M."/>
            <person name="Miettinen O."/>
            <person name="Hibbett D.S."/>
            <person name="Nagy L.G."/>
        </authorList>
    </citation>
    <scope>NUCLEOTIDE SEQUENCE [LARGE SCALE GENOMIC DNA]</scope>
    <source>
        <strain evidence="2 3">CBS 309.79</strain>
    </source>
</reference>
<dbReference type="AlphaFoldDB" id="A0A5C3R144"/>
<feature type="chain" id="PRO_5022692130" evidence="1">
    <location>
        <begin position="21"/>
        <end position="244"/>
    </location>
</feature>
<organism evidence="2 3">
    <name type="scientific">Pterulicium gracile</name>
    <dbReference type="NCBI Taxonomy" id="1884261"/>
    <lineage>
        <taxon>Eukaryota</taxon>
        <taxon>Fungi</taxon>
        <taxon>Dikarya</taxon>
        <taxon>Basidiomycota</taxon>
        <taxon>Agaricomycotina</taxon>
        <taxon>Agaricomycetes</taxon>
        <taxon>Agaricomycetidae</taxon>
        <taxon>Agaricales</taxon>
        <taxon>Pleurotineae</taxon>
        <taxon>Pterulaceae</taxon>
        <taxon>Pterulicium</taxon>
    </lineage>
</organism>
<keyword evidence="1" id="KW-0732">Signal</keyword>
<dbReference type="EMBL" id="ML178814">
    <property type="protein sequence ID" value="TFL07902.1"/>
    <property type="molecule type" value="Genomic_DNA"/>
</dbReference>
<protein>
    <submittedName>
        <fullName evidence="2">Uncharacterized protein</fullName>
    </submittedName>
</protein>
<keyword evidence="3" id="KW-1185">Reference proteome</keyword>
<gene>
    <name evidence="2" type="ORF">BDV98DRAFT_579157</name>
</gene>
<dbReference type="STRING" id="1884261.A0A5C3R144"/>
<evidence type="ECO:0000313" key="3">
    <source>
        <dbReference type="Proteomes" id="UP000305067"/>
    </source>
</evidence>
<proteinExistence type="predicted"/>
<accession>A0A5C3R144</accession>
<name>A0A5C3R144_9AGAR</name>
<dbReference type="Proteomes" id="UP000305067">
    <property type="component" value="Unassembled WGS sequence"/>
</dbReference>
<evidence type="ECO:0000256" key="1">
    <source>
        <dbReference type="SAM" id="SignalP"/>
    </source>
</evidence>
<sequence>MVATKSLLFAASTLLGLSHASPLEPRQTVAPYFTYKGNGTPDQGWPLSSLWRSFDDLWNINIARSAGACRWQGVGANTDSENAALRAAILKYAAQSGLDARFILVSVEQESDMCVRVGTSVSPNAGIRNPGLLQCATGVHTCNDEEAGVPLLNPCPAAQIDGMISDGVGFTTDWGLKQVVERSGGAQFVSSYYKGAVLYNSGVMPPSGNLGQGRSNACYASDIANRLMGWAADSSPCDKKTVGL</sequence>
<dbReference type="OrthoDB" id="1193027at2759"/>